<dbReference type="EMBL" id="JACJFM010000025">
    <property type="protein sequence ID" value="MBB1488239.1"/>
    <property type="molecule type" value="Genomic_DNA"/>
</dbReference>
<sequence>MTQIPDDLYALTAWFQRADGDEALLIRVLANTAGLKGWLARDIHDRLCEGTLSDALGSGEIQAFELAATWLLSQMPSFPGPETPEQWQQWLTSWQKIHKQAGPEQQISLLPERFNHADAEIALQQLRNQQQQSDISVVQH</sequence>
<keyword evidence="2" id="KW-1185">Reference proteome</keyword>
<reference evidence="1 2" key="1">
    <citation type="submission" date="2020-08" db="EMBL/GenBank/DDBJ databases">
        <title>Oceanospirillum sp. nov. isolated from marine sediment.</title>
        <authorList>
            <person name="Ji X."/>
        </authorList>
    </citation>
    <scope>NUCLEOTIDE SEQUENCE [LARGE SCALE GENOMIC DNA]</scope>
    <source>
        <strain evidence="1 2">D5</strain>
    </source>
</reference>
<gene>
    <name evidence="1" type="ORF">H4O21_16675</name>
</gene>
<evidence type="ECO:0000313" key="1">
    <source>
        <dbReference type="EMBL" id="MBB1488239.1"/>
    </source>
</evidence>
<evidence type="ECO:0000313" key="2">
    <source>
        <dbReference type="Proteomes" id="UP000565262"/>
    </source>
</evidence>
<accession>A0A839IUT7</accession>
<name>A0A839IUT7_9GAMM</name>
<dbReference type="AlphaFoldDB" id="A0A839IUT7"/>
<comment type="caution">
    <text evidence="1">The sequence shown here is derived from an EMBL/GenBank/DDBJ whole genome shotgun (WGS) entry which is preliminary data.</text>
</comment>
<organism evidence="1 2">
    <name type="scientific">Oceanospirillum sediminis</name>
    <dbReference type="NCBI Taxonomy" id="2760088"/>
    <lineage>
        <taxon>Bacteria</taxon>
        <taxon>Pseudomonadati</taxon>
        <taxon>Pseudomonadota</taxon>
        <taxon>Gammaproteobacteria</taxon>
        <taxon>Oceanospirillales</taxon>
        <taxon>Oceanospirillaceae</taxon>
        <taxon>Oceanospirillum</taxon>
    </lineage>
</organism>
<dbReference type="Proteomes" id="UP000565262">
    <property type="component" value="Unassembled WGS sequence"/>
</dbReference>
<dbReference type="RefSeq" id="WP_182810012.1">
    <property type="nucleotide sequence ID" value="NZ_JACJFM010000025.1"/>
</dbReference>
<protein>
    <submittedName>
        <fullName evidence="1">Uncharacterized protein</fullName>
    </submittedName>
</protein>
<proteinExistence type="predicted"/>